<feature type="coiled-coil region" evidence="2">
    <location>
        <begin position="22"/>
        <end position="49"/>
    </location>
</feature>
<dbReference type="PANTHER" id="PTHR21666">
    <property type="entry name" value="PEPTIDASE-RELATED"/>
    <property type="match status" value="1"/>
</dbReference>
<dbReference type="RefSeq" id="WP_147100905.1">
    <property type="nucleotide sequence ID" value="NZ_VOOS01000004.1"/>
</dbReference>
<dbReference type="SUPFAM" id="SSF51261">
    <property type="entry name" value="Duplicated hybrid motif"/>
    <property type="match status" value="1"/>
</dbReference>
<dbReference type="Gene3D" id="6.10.250.3150">
    <property type="match status" value="1"/>
</dbReference>
<feature type="chain" id="PRO_5023043388" evidence="3">
    <location>
        <begin position="27"/>
        <end position="409"/>
    </location>
</feature>
<evidence type="ECO:0000256" key="2">
    <source>
        <dbReference type="SAM" id="Coils"/>
    </source>
</evidence>
<evidence type="ECO:0000256" key="1">
    <source>
        <dbReference type="ARBA" id="ARBA00022729"/>
    </source>
</evidence>
<proteinExistence type="predicted"/>
<keyword evidence="6" id="KW-1185">Reference proteome</keyword>
<name>A0A5C6RSS1_9FLAO</name>
<dbReference type="PANTHER" id="PTHR21666:SF289">
    <property type="entry name" value="L-ALA--D-GLU ENDOPEPTIDASE"/>
    <property type="match status" value="1"/>
</dbReference>
<feature type="coiled-coil region" evidence="2">
    <location>
        <begin position="78"/>
        <end position="112"/>
    </location>
</feature>
<organism evidence="5 6">
    <name type="scientific">Vicingus serpentipes</name>
    <dbReference type="NCBI Taxonomy" id="1926625"/>
    <lineage>
        <taxon>Bacteria</taxon>
        <taxon>Pseudomonadati</taxon>
        <taxon>Bacteroidota</taxon>
        <taxon>Flavobacteriia</taxon>
        <taxon>Flavobacteriales</taxon>
        <taxon>Vicingaceae</taxon>
        <taxon>Vicingus</taxon>
    </lineage>
</organism>
<comment type="caution">
    <text evidence="5">The sequence shown here is derived from an EMBL/GenBank/DDBJ whole genome shotgun (WGS) entry which is preliminary data.</text>
</comment>
<reference evidence="5 6" key="1">
    <citation type="submission" date="2019-08" db="EMBL/GenBank/DDBJ databases">
        <title>Genome of Vicingus serpentipes NCIMB 15042.</title>
        <authorList>
            <person name="Bowman J.P."/>
        </authorList>
    </citation>
    <scope>NUCLEOTIDE SEQUENCE [LARGE SCALE GENOMIC DNA]</scope>
    <source>
        <strain evidence="5 6">NCIMB 15042</strain>
    </source>
</reference>
<dbReference type="Proteomes" id="UP000321721">
    <property type="component" value="Unassembled WGS sequence"/>
</dbReference>
<feature type="domain" description="M23ase beta-sheet core" evidence="4">
    <location>
        <begin position="310"/>
        <end position="402"/>
    </location>
</feature>
<dbReference type="EMBL" id="VOOS01000004">
    <property type="protein sequence ID" value="TXB64690.1"/>
    <property type="molecule type" value="Genomic_DNA"/>
</dbReference>
<dbReference type="OrthoDB" id="9815884at2"/>
<keyword evidence="2" id="KW-0175">Coiled coil</keyword>
<dbReference type="GO" id="GO:0004222">
    <property type="term" value="F:metalloendopeptidase activity"/>
    <property type="evidence" value="ECO:0007669"/>
    <property type="project" value="TreeGrafter"/>
</dbReference>
<gene>
    <name evidence="5" type="ORF">FRY74_09570</name>
</gene>
<accession>A0A5C6RSS1</accession>
<evidence type="ECO:0000256" key="3">
    <source>
        <dbReference type="SAM" id="SignalP"/>
    </source>
</evidence>
<feature type="signal peptide" evidence="3">
    <location>
        <begin position="1"/>
        <end position="26"/>
    </location>
</feature>
<dbReference type="InterPro" id="IPR050570">
    <property type="entry name" value="Cell_wall_metabolism_enzyme"/>
</dbReference>
<protein>
    <submittedName>
        <fullName evidence="5">Peptidoglycan DD-metalloendopeptidase family protein</fullName>
    </submittedName>
</protein>
<feature type="coiled-coil region" evidence="2">
    <location>
        <begin position="163"/>
        <end position="243"/>
    </location>
</feature>
<evidence type="ECO:0000313" key="5">
    <source>
        <dbReference type="EMBL" id="TXB64690.1"/>
    </source>
</evidence>
<dbReference type="Gene3D" id="2.70.70.10">
    <property type="entry name" value="Glucose Permease (Domain IIA)"/>
    <property type="match status" value="1"/>
</dbReference>
<keyword evidence="1 3" id="KW-0732">Signal</keyword>
<dbReference type="CDD" id="cd12797">
    <property type="entry name" value="M23_peptidase"/>
    <property type="match status" value="1"/>
</dbReference>
<dbReference type="InterPro" id="IPR011055">
    <property type="entry name" value="Dup_hybrid_motif"/>
</dbReference>
<evidence type="ECO:0000313" key="6">
    <source>
        <dbReference type="Proteomes" id="UP000321721"/>
    </source>
</evidence>
<dbReference type="AlphaFoldDB" id="A0A5C6RSS1"/>
<sequence>MSKFNKHILGCLAIICSLFFSLNTNAQSKNDLEAKKKLLQKEISLTNKLLNETRKNKELSLDELLKLKSKINARAGLISALNAELRMYNNEIKKNTDEIAFLQNDLSKLKEEYAKMIYYAYVHKGSFEKIMFVFASNSFNQAYKRLKYIQQYSTYRKSQAKNIVKTQESLKQKITELDQAKQEKGAIISLEEQEKQKLAVEQVEREGAVKQLQGKEQELKQELAKKQAAAQKLQKAIQKIIEDEIRKAREAAKKAGNTSKGFPMTPEALKLSNSFAANKGKLPWPVMEGVITDRFGQHPHPVLTGIVINNNGIDISTTKGAIARAIFDGEVSSVAIIPGEGKVVMIRHGEYLSVYSYMTEVFVKKGDKVSTKQHLGVLVNESGASKTDVHLEIWKGMTKLNPEYWIFRK</sequence>
<dbReference type="Pfam" id="PF01551">
    <property type="entry name" value="Peptidase_M23"/>
    <property type="match status" value="1"/>
</dbReference>
<dbReference type="InterPro" id="IPR016047">
    <property type="entry name" value="M23ase_b-sheet_dom"/>
</dbReference>
<evidence type="ECO:0000259" key="4">
    <source>
        <dbReference type="Pfam" id="PF01551"/>
    </source>
</evidence>